<evidence type="ECO:0000313" key="6">
    <source>
        <dbReference type="Proteomes" id="UP000076532"/>
    </source>
</evidence>
<evidence type="ECO:0000313" key="5">
    <source>
        <dbReference type="EMBL" id="KZP14529.1"/>
    </source>
</evidence>
<evidence type="ECO:0000256" key="1">
    <source>
        <dbReference type="ARBA" id="ARBA00022443"/>
    </source>
</evidence>
<dbReference type="AlphaFoldDB" id="A0A166DBH3"/>
<protein>
    <recommendedName>
        <fullName evidence="7">SH3 domain-containing protein</fullName>
    </recommendedName>
</protein>
<dbReference type="SMART" id="SM00326">
    <property type="entry name" value="SH3"/>
    <property type="match status" value="1"/>
</dbReference>
<dbReference type="InterPro" id="IPR000626">
    <property type="entry name" value="Ubiquitin-like_dom"/>
</dbReference>
<dbReference type="InterPro" id="IPR001452">
    <property type="entry name" value="SH3_domain"/>
</dbReference>
<dbReference type="CDD" id="cd00174">
    <property type="entry name" value="SH3"/>
    <property type="match status" value="1"/>
</dbReference>
<dbReference type="Pfam" id="PF00240">
    <property type="entry name" value="ubiquitin"/>
    <property type="match status" value="1"/>
</dbReference>
<dbReference type="OrthoDB" id="3214717at2759"/>
<evidence type="ECO:0008006" key="7">
    <source>
        <dbReference type="Google" id="ProtNLM"/>
    </source>
</evidence>
<proteinExistence type="predicted"/>
<dbReference type="InterPro" id="IPR019956">
    <property type="entry name" value="Ubiquitin_dom"/>
</dbReference>
<keyword evidence="1 2" id="KW-0728">SH3 domain</keyword>
<dbReference type="SMART" id="SM00213">
    <property type="entry name" value="UBQ"/>
    <property type="match status" value="1"/>
</dbReference>
<dbReference type="PROSITE" id="PS50002">
    <property type="entry name" value="SH3"/>
    <property type="match status" value="1"/>
</dbReference>
<feature type="domain" description="Ubiquitin-like" evidence="4">
    <location>
        <begin position="1"/>
        <end position="69"/>
    </location>
</feature>
<name>A0A166DBH3_9AGAM</name>
<dbReference type="Proteomes" id="UP000076532">
    <property type="component" value="Unassembled WGS sequence"/>
</dbReference>
<dbReference type="CDD" id="cd17039">
    <property type="entry name" value="Ubl_ubiquitin_like"/>
    <property type="match status" value="1"/>
</dbReference>
<dbReference type="EMBL" id="KV417616">
    <property type="protein sequence ID" value="KZP14529.1"/>
    <property type="molecule type" value="Genomic_DNA"/>
</dbReference>
<organism evidence="5 6">
    <name type="scientific">Athelia psychrophila</name>
    <dbReference type="NCBI Taxonomy" id="1759441"/>
    <lineage>
        <taxon>Eukaryota</taxon>
        <taxon>Fungi</taxon>
        <taxon>Dikarya</taxon>
        <taxon>Basidiomycota</taxon>
        <taxon>Agaricomycotina</taxon>
        <taxon>Agaricomycetes</taxon>
        <taxon>Agaricomycetidae</taxon>
        <taxon>Atheliales</taxon>
        <taxon>Atheliaceae</taxon>
        <taxon>Athelia</taxon>
    </lineage>
</organism>
<keyword evidence="6" id="KW-1185">Reference proteome</keyword>
<dbReference type="Pfam" id="PF07653">
    <property type="entry name" value="SH3_2"/>
    <property type="match status" value="1"/>
</dbReference>
<evidence type="ECO:0000256" key="2">
    <source>
        <dbReference type="PROSITE-ProRule" id="PRU00192"/>
    </source>
</evidence>
<dbReference type="Gene3D" id="3.10.20.90">
    <property type="entry name" value="Phosphatidylinositol 3-kinase Catalytic Subunit, Chain A, domain 1"/>
    <property type="match status" value="1"/>
</dbReference>
<evidence type="ECO:0000259" key="4">
    <source>
        <dbReference type="PROSITE" id="PS50053"/>
    </source>
</evidence>
<dbReference type="InterPro" id="IPR029071">
    <property type="entry name" value="Ubiquitin-like_domsf"/>
</dbReference>
<gene>
    <name evidence="5" type="ORF">FIBSPDRAFT_1048746</name>
</gene>
<dbReference type="InterPro" id="IPR036028">
    <property type="entry name" value="SH3-like_dom_sf"/>
</dbReference>
<accession>A0A166DBH3</accession>
<dbReference type="Gene3D" id="2.30.30.40">
    <property type="entry name" value="SH3 Domains"/>
    <property type="match status" value="1"/>
</dbReference>
<dbReference type="PROSITE" id="PS50053">
    <property type="entry name" value="UBIQUITIN_2"/>
    <property type="match status" value="1"/>
</dbReference>
<feature type="domain" description="SH3" evidence="3">
    <location>
        <begin position="95"/>
        <end position="162"/>
    </location>
</feature>
<dbReference type="PRINTS" id="PR00348">
    <property type="entry name" value="UBIQUITIN"/>
</dbReference>
<sequence>MLVCYALSSGRTKEIVTLSTDTVIFLKTRIQGIEDVSPAHQRLTFAGKTLEDAHTLGYYGVRSGSTIRVATTTEKRRSGRMSWVAGPSPQELGLVDLATAVALWDWDGHMAGNRQEGQTGLKLAQGETVTITKVVNEEWYQGCKDKNTVGYFPRSFVSVQSIAEPMYRDSFGSDGPQEETSQSITVQMQAASPPRWSLSNLLHGLQSFVSVFLCCGPRSHPALPGRPSLPPSPIPPSPAFDRSFGGSRFLIIFTCTPGSRGRYVLRAAMMLDPAEEDGSRFSSLRLNVSLKSGTVLSMSEPIIDTTYAPPMMSAKGNVSKGALSEEDEDEDDHRDAAPLLRVEAQDELDRLSAFSHTTNAVQAQGAGSSNAQWVLKEDLINIDGDGDFKRRGLEPRIVLEAILDVRPAAVVFNVIVGTRVGEGKERAVQSGTLNGWL</sequence>
<dbReference type="SUPFAM" id="SSF50044">
    <property type="entry name" value="SH3-domain"/>
    <property type="match status" value="1"/>
</dbReference>
<evidence type="ECO:0000259" key="3">
    <source>
        <dbReference type="PROSITE" id="PS50002"/>
    </source>
</evidence>
<dbReference type="SUPFAM" id="SSF54236">
    <property type="entry name" value="Ubiquitin-like"/>
    <property type="match status" value="1"/>
</dbReference>
<reference evidence="5 6" key="1">
    <citation type="journal article" date="2016" name="Mol. Biol. Evol.">
        <title>Comparative Genomics of Early-Diverging Mushroom-Forming Fungi Provides Insights into the Origins of Lignocellulose Decay Capabilities.</title>
        <authorList>
            <person name="Nagy L.G."/>
            <person name="Riley R."/>
            <person name="Tritt A."/>
            <person name="Adam C."/>
            <person name="Daum C."/>
            <person name="Floudas D."/>
            <person name="Sun H."/>
            <person name="Yadav J.S."/>
            <person name="Pangilinan J."/>
            <person name="Larsson K.H."/>
            <person name="Matsuura K."/>
            <person name="Barry K."/>
            <person name="Labutti K."/>
            <person name="Kuo R."/>
            <person name="Ohm R.A."/>
            <person name="Bhattacharya S.S."/>
            <person name="Shirouzu T."/>
            <person name="Yoshinaga Y."/>
            <person name="Martin F.M."/>
            <person name="Grigoriev I.V."/>
            <person name="Hibbett D.S."/>
        </authorList>
    </citation>
    <scope>NUCLEOTIDE SEQUENCE [LARGE SCALE GENOMIC DNA]</scope>
    <source>
        <strain evidence="5 6">CBS 109695</strain>
    </source>
</reference>